<comment type="caution">
    <text evidence="8">The sequence shown here is derived from an EMBL/GenBank/DDBJ whole genome shotgun (WGS) entry which is preliminary data.</text>
</comment>
<dbReference type="InterPro" id="IPR025405">
    <property type="entry name" value="DUF4131"/>
</dbReference>
<organism evidence="8 9">
    <name type="scientific">Guptibacillus hwajinpoensis</name>
    <dbReference type="NCBI Taxonomy" id="208199"/>
    <lineage>
        <taxon>Bacteria</taxon>
        <taxon>Bacillati</taxon>
        <taxon>Bacillota</taxon>
        <taxon>Bacilli</taxon>
        <taxon>Bacillales</taxon>
        <taxon>Guptibacillaceae</taxon>
        <taxon>Guptibacillus</taxon>
    </lineage>
</organism>
<evidence type="ECO:0000256" key="3">
    <source>
        <dbReference type="ARBA" id="ARBA00022692"/>
    </source>
</evidence>
<dbReference type="PATRIC" id="fig|157733.3.peg.1573"/>
<dbReference type="NCBIfam" id="TIGR00360">
    <property type="entry name" value="ComEC_N-term"/>
    <property type="match status" value="1"/>
</dbReference>
<evidence type="ECO:0000256" key="4">
    <source>
        <dbReference type="ARBA" id="ARBA00022989"/>
    </source>
</evidence>
<keyword evidence="4 6" id="KW-1133">Transmembrane helix</keyword>
<dbReference type="Pfam" id="PF03772">
    <property type="entry name" value="Competence"/>
    <property type="match status" value="1"/>
</dbReference>
<evidence type="ECO:0000313" key="8">
    <source>
        <dbReference type="EMBL" id="KMM37610.1"/>
    </source>
</evidence>
<dbReference type="InterPro" id="IPR004477">
    <property type="entry name" value="ComEC_N"/>
</dbReference>
<dbReference type="PANTHER" id="PTHR30619">
    <property type="entry name" value="DNA INTERNALIZATION/COMPETENCE PROTEIN COMEC/REC2"/>
    <property type="match status" value="1"/>
</dbReference>
<reference evidence="8" key="1">
    <citation type="submission" date="2015-06" db="EMBL/GenBank/DDBJ databases">
        <authorList>
            <person name="Liu B."/>
            <person name="Wang J."/>
            <person name="Zhu Y."/>
            <person name="Liu G."/>
            <person name="Chen Q."/>
            <person name="Zheng C."/>
            <person name="Che J."/>
            <person name="Ge C."/>
            <person name="Shi H."/>
            <person name="Pan Z."/>
            <person name="Liu X."/>
        </authorList>
    </citation>
    <scope>NUCLEOTIDE SEQUENCE [LARGE SCALE GENOMIC DNA]</scope>
    <source>
        <strain evidence="8">DSM 16346</strain>
    </source>
</reference>
<feature type="transmembrane region" description="Helical" evidence="6">
    <location>
        <begin position="444"/>
        <end position="463"/>
    </location>
</feature>
<dbReference type="GO" id="GO:0030420">
    <property type="term" value="P:establishment of competence for transformation"/>
    <property type="evidence" value="ECO:0007669"/>
    <property type="project" value="InterPro"/>
</dbReference>
<dbReference type="Pfam" id="PF00753">
    <property type="entry name" value="Lactamase_B"/>
    <property type="match status" value="1"/>
</dbReference>
<dbReference type="RefSeq" id="WP_048312755.1">
    <property type="nucleotide sequence ID" value="NZ_CP119526.1"/>
</dbReference>
<evidence type="ECO:0000256" key="6">
    <source>
        <dbReference type="SAM" id="Phobius"/>
    </source>
</evidence>
<protein>
    <recommendedName>
        <fullName evidence="7">Metallo-beta-lactamase domain-containing protein</fullName>
    </recommendedName>
</protein>
<evidence type="ECO:0000256" key="2">
    <source>
        <dbReference type="ARBA" id="ARBA00022475"/>
    </source>
</evidence>
<dbReference type="InterPro" id="IPR004797">
    <property type="entry name" value="Competence_ComEC/Rec2"/>
</dbReference>
<evidence type="ECO:0000313" key="9">
    <source>
        <dbReference type="Proteomes" id="UP000035996"/>
    </source>
</evidence>
<feature type="transmembrane region" description="Helical" evidence="6">
    <location>
        <begin position="351"/>
        <end position="370"/>
    </location>
</feature>
<feature type="transmembrane region" description="Helical" evidence="6">
    <location>
        <begin position="470"/>
        <end position="488"/>
    </location>
</feature>
<feature type="transmembrane region" description="Helical" evidence="6">
    <location>
        <begin position="257"/>
        <end position="278"/>
    </location>
</feature>
<accession>A0A0J6CWU0</accession>
<dbReference type="GO" id="GO:0005886">
    <property type="term" value="C:plasma membrane"/>
    <property type="evidence" value="ECO:0007669"/>
    <property type="project" value="UniProtKB-SubCell"/>
</dbReference>
<dbReference type="Proteomes" id="UP000035996">
    <property type="component" value="Unassembled WGS sequence"/>
</dbReference>
<feature type="transmembrane region" description="Helical" evidence="6">
    <location>
        <begin position="227"/>
        <end position="251"/>
    </location>
</feature>
<dbReference type="InterPro" id="IPR052159">
    <property type="entry name" value="Competence_DNA_uptake"/>
</dbReference>
<dbReference type="InterPro" id="IPR036866">
    <property type="entry name" value="RibonucZ/Hydroxyglut_hydro"/>
</dbReference>
<feature type="domain" description="Metallo-beta-lactamase" evidence="7">
    <location>
        <begin position="501"/>
        <end position="711"/>
    </location>
</feature>
<keyword evidence="5 6" id="KW-0472">Membrane</keyword>
<gene>
    <name evidence="8" type="ORF">AB986_17375</name>
</gene>
<dbReference type="STRING" id="157733.AB986_17375"/>
<evidence type="ECO:0000259" key="7">
    <source>
        <dbReference type="SMART" id="SM00849"/>
    </source>
</evidence>
<dbReference type="EMBL" id="LELK01000004">
    <property type="protein sequence ID" value="KMM37610.1"/>
    <property type="molecule type" value="Genomic_DNA"/>
</dbReference>
<keyword evidence="9" id="KW-1185">Reference proteome</keyword>
<dbReference type="InterPro" id="IPR035681">
    <property type="entry name" value="ComA-like_MBL"/>
</dbReference>
<keyword evidence="2" id="KW-1003">Cell membrane</keyword>
<dbReference type="Gene3D" id="3.60.15.10">
    <property type="entry name" value="Ribonuclease Z/Hydroxyacylglutathione hydrolase-like"/>
    <property type="match status" value="1"/>
</dbReference>
<dbReference type="PANTHER" id="PTHR30619:SF1">
    <property type="entry name" value="RECOMBINATION PROTEIN 2"/>
    <property type="match status" value="1"/>
</dbReference>
<dbReference type="Pfam" id="PF13567">
    <property type="entry name" value="DUF4131"/>
    <property type="match status" value="1"/>
</dbReference>
<comment type="subcellular location">
    <subcellularLocation>
        <location evidence="1">Cell membrane</location>
        <topology evidence="1">Multi-pass membrane protein</topology>
    </subcellularLocation>
</comment>
<evidence type="ECO:0000256" key="1">
    <source>
        <dbReference type="ARBA" id="ARBA00004651"/>
    </source>
</evidence>
<dbReference type="NCBIfam" id="TIGR00361">
    <property type="entry name" value="ComEC_Rec2"/>
    <property type="match status" value="1"/>
</dbReference>
<evidence type="ECO:0000256" key="5">
    <source>
        <dbReference type="ARBA" id="ARBA00023136"/>
    </source>
</evidence>
<dbReference type="InterPro" id="IPR001279">
    <property type="entry name" value="Metallo-B-lactamas"/>
</dbReference>
<feature type="transmembrane region" description="Helical" evidence="6">
    <location>
        <begin position="299"/>
        <end position="319"/>
    </location>
</feature>
<proteinExistence type="predicted"/>
<feature type="transmembrane region" description="Helical" evidence="6">
    <location>
        <begin position="42"/>
        <end position="60"/>
    </location>
</feature>
<sequence length="759" mass="85530">MKGRLWVLAVSALIGVVSVKSFHVLFLETVLVAWLLKKNPRISVFSIATFLLFFTYMFVIDQANKTVFVEGHTEVLGIISTIPVVDGNQMSFELKTQEEKLQVNYYIATEDEKFEMQKLKVGLTCRLSGELESPSQLRVPSLFDYKQFLYYKGIHWIYKLNVKPTCQQLDTSMIVSIKQFRQQMLSDINNDYPTELKGLAASLLIGDRSLLPNDVESAYQDLGLSHVLAVSGLHVGVTGGLLFWFLIRIGLTRERVYVILLFFYPLYMGITGFAPSVIRASMMAMGVVISMRLRLKINPLDGIAAACIVILVVNPYYAFHIGFQLSFLIAFALIVSSKQLLLQYKSPFTQLLALSTLAQIVSFPVVIYHFHQIALLSLPLNLIYVPIVSVVILPMLLILTFIQTFQIMSLFDLLSNVLSRLVEFFHHIFLWATNLHYTIVFGKLSEVELLVAAFICLLVLLHWEIGNMRNALVIWLLFCVYLYVMPYLNPYGEVTFLDVGQGDCILITLPFQKQVILIDTGGKPTFGEMEHWQQRSSSFDVGEDIVVPYIKSKGIRSIDLLILTHGDYDHVGGVPAVLKHLNVNRMMIDRSPVQTDIEIELIETARKKGTKISQALIGHSWTKGQASFSILQALEEGEENNGSIVLFAVIGGYKWLFTGDIEESGERMLITNKSIPKIDILKVGHHGSSTSSTDDFLERLNPSIAIISAGVDNRYGHPNHEVTERLKTYGIGSARTDQSGTITYRYLPNRIGKWTTMLK</sequence>
<dbReference type="SUPFAM" id="SSF56281">
    <property type="entry name" value="Metallo-hydrolase/oxidoreductase"/>
    <property type="match status" value="1"/>
</dbReference>
<keyword evidence="3 6" id="KW-0812">Transmembrane</keyword>
<dbReference type="SMART" id="SM00849">
    <property type="entry name" value="Lactamase_B"/>
    <property type="match status" value="1"/>
</dbReference>
<dbReference type="CDD" id="cd07731">
    <property type="entry name" value="ComA-like_MBL-fold"/>
    <property type="match status" value="1"/>
</dbReference>
<name>A0A0J6CWU0_9BACL</name>
<feature type="transmembrane region" description="Helical" evidence="6">
    <location>
        <begin position="382"/>
        <end position="401"/>
    </location>
</feature>
<dbReference type="AlphaFoldDB" id="A0A0J6CWU0"/>
<dbReference type="OrthoDB" id="9761531at2"/>